<gene>
    <name evidence="5" type="ORF">B0J15DRAFT_536933</name>
</gene>
<dbReference type="SUPFAM" id="SSF52540">
    <property type="entry name" value="P-loop containing nucleoside triphosphate hydrolases"/>
    <property type="match status" value="1"/>
</dbReference>
<reference evidence="5" key="1">
    <citation type="journal article" date="2021" name="Nat. Commun.">
        <title>Genetic determinants of endophytism in the Arabidopsis root mycobiome.</title>
        <authorList>
            <person name="Mesny F."/>
            <person name="Miyauchi S."/>
            <person name="Thiergart T."/>
            <person name="Pickel B."/>
            <person name="Atanasova L."/>
            <person name="Karlsson M."/>
            <person name="Huettel B."/>
            <person name="Barry K.W."/>
            <person name="Haridas S."/>
            <person name="Chen C."/>
            <person name="Bauer D."/>
            <person name="Andreopoulos W."/>
            <person name="Pangilinan J."/>
            <person name="LaButti K."/>
            <person name="Riley R."/>
            <person name="Lipzen A."/>
            <person name="Clum A."/>
            <person name="Drula E."/>
            <person name="Henrissat B."/>
            <person name="Kohler A."/>
            <person name="Grigoriev I.V."/>
            <person name="Martin F.M."/>
            <person name="Hacquard S."/>
        </authorList>
    </citation>
    <scope>NUCLEOTIDE SEQUENCE</scope>
    <source>
        <strain evidence="5">FSSC 5 MPI-SDFR-AT-0091</strain>
    </source>
</reference>
<evidence type="ECO:0000256" key="2">
    <source>
        <dbReference type="RuleBase" id="RU003651"/>
    </source>
</evidence>
<dbReference type="PROSITE" id="PS00674">
    <property type="entry name" value="AAA"/>
    <property type="match status" value="1"/>
</dbReference>
<dbReference type="GO" id="GO:0005524">
    <property type="term" value="F:ATP binding"/>
    <property type="evidence" value="ECO:0007669"/>
    <property type="project" value="UniProtKB-KW"/>
</dbReference>
<keyword evidence="6" id="KW-1185">Reference proteome</keyword>
<dbReference type="Gene3D" id="3.40.50.300">
    <property type="entry name" value="P-loop containing nucleotide triphosphate hydrolases"/>
    <property type="match status" value="1"/>
</dbReference>
<feature type="domain" description="AAA+ ATPase" evidence="4">
    <location>
        <begin position="28"/>
        <end position="172"/>
    </location>
</feature>
<protein>
    <submittedName>
        <fullName evidence="5">P-loop containing nucleoside triphosphate hydrolase protein</fullName>
    </submittedName>
</protein>
<dbReference type="InterPro" id="IPR003959">
    <property type="entry name" value="ATPase_AAA_core"/>
</dbReference>
<accession>A0A9P9H0E3</accession>
<dbReference type="InterPro" id="IPR027417">
    <property type="entry name" value="P-loop_NTPase"/>
</dbReference>
<feature type="compositionally biased region" description="Basic and acidic residues" evidence="3">
    <location>
        <begin position="97"/>
        <end position="108"/>
    </location>
</feature>
<dbReference type="GO" id="GO:0016887">
    <property type="term" value="F:ATP hydrolysis activity"/>
    <property type="evidence" value="ECO:0007669"/>
    <property type="project" value="InterPro"/>
</dbReference>
<organism evidence="5 6">
    <name type="scientific">Fusarium solani</name>
    <name type="common">Filamentous fungus</name>
    <dbReference type="NCBI Taxonomy" id="169388"/>
    <lineage>
        <taxon>Eukaryota</taxon>
        <taxon>Fungi</taxon>
        <taxon>Dikarya</taxon>
        <taxon>Ascomycota</taxon>
        <taxon>Pezizomycotina</taxon>
        <taxon>Sordariomycetes</taxon>
        <taxon>Hypocreomycetidae</taxon>
        <taxon>Hypocreales</taxon>
        <taxon>Nectriaceae</taxon>
        <taxon>Fusarium</taxon>
        <taxon>Fusarium solani species complex</taxon>
    </lineage>
</organism>
<dbReference type="Proteomes" id="UP000736672">
    <property type="component" value="Unassembled WGS sequence"/>
</dbReference>
<dbReference type="AlphaFoldDB" id="A0A9P9H0E3"/>
<feature type="region of interest" description="Disordered" evidence="3">
    <location>
        <begin position="96"/>
        <end position="118"/>
    </location>
</feature>
<name>A0A9P9H0E3_FUSSL</name>
<evidence type="ECO:0000256" key="3">
    <source>
        <dbReference type="SAM" id="MobiDB-lite"/>
    </source>
</evidence>
<dbReference type="InterPro" id="IPR003593">
    <property type="entry name" value="AAA+_ATPase"/>
</dbReference>
<evidence type="ECO:0000313" key="5">
    <source>
        <dbReference type="EMBL" id="KAH7248192.1"/>
    </source>
</evidence>
<keyword evidence="2" id="KW-0067">ATP-binding</keyword>
<evidence type="ECO:0000259" key="4">
    <source>
        <dbReference type="SMART" id="SM00382"/>
    </source>
</evidence>
<dbReference type="Pfam" id="PF00004">
    <property type="entry name" value="AAA"/>
    <property type="match status" value="1"/>
</dbReference>
<dbReference type="EMBL" id="JAGTJS010000014">
    <property type="protein sequence ID" value="KAH7248192.1"/>
    <property type="molecule type" value="Genomic_DNA"/>
</dbReference>
<dbReference type="InterPro" id="IPR050747">
    <property type="entry name" value="Mitochondrial_chaperone_BCS1"/>
</dbReference>
<evidence type="ECO:0000313" key="6">
    <source>
        <dbReference type="Proteomes" id="UP000736672"/>
    </source>
</evidence>
<dbReference type="OrthoDB" id="10251412at2759"/>
<sequence>MTGAANLNPLEGQETIRRKTGKHGVNLYKRGYLLHGPPGTGKSSFSLSIAGELDIDIYVVSIPRANDQMLKSLFAGLPARCVFLLEDIDAAGAACSRDSRSRDPHLEDSDSDAGVRPQKKGVTLSGLLNVLDGVASQEDRVLITTTNHPKKLDQALTRPGRIEMEVEFQLADIGIPKDIFRFMFGQPVKQRGYDREVESQANEFASKIPDSEFKNYGRWVNGLLKEKRRSRARETR</sequence>
<keyword evidence="2" id="KW-0547">Nucleotide-binding</keyword>
<comment type="similarity">
    <text evidence="1">Belongs to the AAA ATPase family. BCS1 subfamily.</text>
</comment>
<dbReference type="SMART" id="SM00382">
    <property type="entry name" value="AAA"/>
    <property type="match status" value="1"/>
</dbReference>
<evidence type="ECO:0000256" key="1">
    <source>
        <dbReference type="ARBA" id="ARBA00007448"/>
    </source>
</evidence>
<keyword evidence="5" id="KW-0378">Hydrolase</keyword>
<proteinExistence type="inferred from homology"/>
<dbReference type="InterPro" id="IPR003960">
    <property type="entry name" value="ATPase_AAA_CS"/>
</dbReference>
<comment type="caution">
    <text evidence="5">The sequence shown here is derived from an EMBL/GenBank/DDBJ whole genome shotgun (WGS) entry which is preliminary data.</text>
</comment>
<dbReference type="PANTHER" id="PTHR23070">
    <property type="entry name" value="BCS1 AAA-TYPE ATPASE"/>
    <property type="match status" value="1"/>
</dbReference>